<dbReference type="PRINTS" id="PR00318">
    <property type="entry name" value="GPROTEINA"/>
</dbReference>
<dbReference type="InterPro" id="IPR011025">
    <property type="entry name" value="GproteinA_insert"/>
</dbReference>
<sequence length="359" mass="42469">MGKNNSKRKNFKKQAKKNKRIEKQLQEQNRQQNLEVKILLLGTGDSGKSTIVKQMQILYKGGFPKNELLNYKNVIRSNIKYYIKTLIKSCNQLGLKISEKNSDLAEDFVRTVKKSSPDITEQVRESIITLWRDSIIKEAYERRDEYQLPDASKYFLDRTNEICKEDYIPIPMDILNCRIATVGVKEIQFEVSKRLWRIVDVGGQRSERRKWIHQFDDVSILIFVVASSEYNQLLYEDERINRMQESLRVFKKTVNNEFFRKKDLVILLNKIDLFKEKIQKYPITKCFPEYKGDGSFEKTSEYLKNKFLSLTKKKGRQITPHYTCATDTDLLVKIEIFKIEVLSITFWGYQLIKFINNFS</sequence>
<comment type="caution">
    <text evidence="5">The sequence shown here is derived from an EMBL/GenBank/DDBJ whole genome shotgun (WGS) entry which is preliminary data.</text>
</comment>
<dbReference type="Proteomes" id="UP001150062">
    <property type="component" value="Unassembled WGS sequence"/>
</dbReference>
<dbReference type="Pfam" id="PF00503">
    <property type="entry name" value="G-alpha"/>
    <property type="match status" value="1"/>
</dbReference>
<name>A0ABQ8YS22_9EUKA</name>
<evidence type="ECO:0000256" key="3">
    <source>
        <dbReference type="ARBA" id="ARBA00023134"/>
    </source>
</evidence>
<dbReference type="Gene3D" id="1.10.400.10">
    <property type="entry name" value="GI Alpha 1, domain 2-like"/>
    <property type="match status" value="1"/>
</dbReference>
<dbReference type="PANTHER" id="PTHR10218">
    <property type="entry name" value="GTP-BINDING PROTEIN ALPHA SUBUNIT"/>
    <property type="match status" value="1"/>
</dbReference>
<evidence type="ECO:0000256" key="1">
    <source>
        <dbReference type="ARBA" id="ARBA00022723"/>
    </source>
</evidence>
<evidence type="ECO:0000313" key="6">
    <source>
        <dbReference type="Proteomes" id="UP001150062"/>
    </source>
</evidence>
<dbReference type="PANTHER" id="PTHR10218:SF302">
    <property type="entry name" value="GUANINE NUCLEOTIDE-BINDING PROTEIN ALPHA-5 SUBUNIT"/>
    <property type="match status" value="1"/>
</dbReference>
<dbReference type="SUPFAM" id="SSF47895">
    <property type="entry name" value="Transducin (alpha subunit), insertion domain"/>
    <property type="match status" value="1"/>
</dbReference>
<gene>
    <name evidence="5" type="ORF">M0813_18933</name>
</gene>
<accession>A0ABQ8YS22</accession>
<keyword evidence="6" id="KW-1185">Reference proteome</keyword>
<evidence type="ECO:0000256" key="2">
    <source>
        <dbReference type="ARBA" id="ARBA00022741"/>
    </source>
</evidence>
<organism evidence="5 6">
    <name type="scientific">Anaeramoeba flamelloides</name>
    <dbReference type="NCBI Taxonomy" id="1746091"/>
    <lineage>
        <taxon>Eukaryota</taxon>
        <taxon>Metamonada</taxon>
        <taxon>Anaeramoebidae</taxon>
        <taxon>Anaeramoeba</taxon>
    </lineage>
</organism>
<keyword evidence="2" id="KW-0547">Nucleotide-binding</keyword>
<protein>
    <submittedName>
        <fullName evidence="5">Guanine nucleotide-binding protein g(O) subunit alpha</fullName>
    </submittedName>
</protein>
<dbReference type="PROSITE" id="PS51882">
    <property type="entry name" value="G_ALPHA"/>
    <property type="match status" value="1"/>
</dbReference>
<dbReference type="InterPro" id="IPR001019">
    <property type="entry name" value="Gprotein_alpha_su"/>
</dbReference>
<reference evidence="5" key="1">
    <citation type="submission" date="2022-08" db="EMBL/GenBank/DDBJ databases">
        <title>Novel sulfate-reducing endosymbionts in the free-living metamonad Anaeramoeba.</title>
        <authorList>
            <person name="Jerlstrom-Hultqvist J."/>
            <person name="Cepicka I."/>
            <person name="Gallot-Lavallee L."/>
            <person name="Salas-Leiva D."/>
            <person name="Curtis B.A."/>
            <person name="Zahonova K."/>
            <person name="Pipaliya S."/>
            <person name="Dacks J."/>
            <person name="Roger A.J."/>
        </authorList>
    </citation>
    <scope>NUCLEOTIDE SEQUENCE</scope>
    <source>
        <strain evidence="5">Schooner1</strain>
    </source>
</reference>
<dbReference type="InterPro" id="IPR027417">
    <property type="entry name" value="P-loop_NTPase"/>
</dbReference>
<proteinExistence type="predicted"/>
<evidence type="ECO:0000313" key="5">
    <source>
        <dbReference type="EMBL" id="KAJ6247404.1"/>
    </source>
</evidence>
<keyword evidence="3" id="KW-0342">GTP-binding</keyword>
<dbReference type="Gene3D" id="3.40.50.300">
    <property type="entry name" value="P-loop containing nucleotide triphosphate hydrolases"/>
    <property type="match status" value="1"/>
</dbReference>
<dbReference type="SUPFAM" id="SSF52540">
    <property type="entry name" value="P-loop containing nucleoside triphosphate hydrolases"/>
    <property type="match status" value="1"/>
</dbReference>
<dbReference type="CDD" id="cd00066">
    <property type="entry name" value="G-alpha"/>
    <property type="match status" value="1"/>
</dbReference>
<dbReference type="EMBL" id="JAOAOG010000127">
    <property type="protein sequence ID" value="KAJ6247404.1"/>
    <property type="molecule type" value="Genomic_DNA"/>
</dbReference>
<keyword evidence="4" id="KW-0807">Transducer</keyword>
<keyword evidence="1" id="KW-0479">Metal-binding</keyword>
<dbReference type="SMART" id="SM00275">
    <property type="entry name" value="G_alpha"/>
    <property type="match status" value="1"/>
</dbReference>
<evidence type="ECO:0000256" key="4">
    <source>
        <dbReference type="ARBA" id="ARBA00023224"/>
    </source>
</evidence>